<protein>
    <submittedName>
        <fullName evidence="1">Uncharacterized protein</fullName>
    </submittedName>
</protein>
<dbReference type="Proteomes" id="UP001497535">
    <property type="component" value="Unassembled WGS sequence"/>
</dbReference>
<name>A0ACB0XUW4_MELEN</name>
<evidence type="ECO:0000313" key="2">
    <source>
        <dbReference type="Proteomes" id="UP001497535"/>
    </source>
</evidence>
<accession>A0ACB0XUW4</accession>
<gene>
    <name evidence="1" type="ORF">MENTE1834_LOCUS3924</name>
</gene>
<evidence type="ECO:0000313" key="1">
    <source>
        <dbReference type="EMBL" id="CAK5018723.1"/>
    </source>
</evidence>
<dbReference type="EMBL" id="CAVMJV010000003">
    <property type="protein sequence ID" value="CAK5018723.1"/>
    <property type="molecule type" value="Genomic_DNA"/>
</dbReference>
<reference evidence="1" key="1">
    <citation type="submission" date="2023-11" db="EMBL/GenBank/DDBJ databases">
        <authorList>
            <person name="Poullet M."/>
        </authorList>
    </citation>
    <scope>NUCLEOTIDE SEQUENCE</scope>
    <source>
        <strain evidence="1">E1834</strain>
    </source>
</reference>
<organism evidence="1 2">
    <name type="scientific">Meloidogyne enterolobii</name>
    <name type="common">Root-knot nematode worm</name>
    <name type="synonym">Meloidogyne mayaguensis</name>
    <dbReference type="NCBI Taxonomy" id="390850"/>
    <lineage>
        <taxon>Eukaryota</taxon>
        <taxon>Metazoa</taxon>
        <taxon>Ecdysozoa</taxon>
        <taxon>Nematoda</taxon>
        <taxon>Chromadorea</taxon>
        <taxon>Rhabditida</taxon>
        <taxon>Tylenchina</taxon>
        <taxon>Tylenchomorpha</taxon>
        <taxon>Tylenchoidea</taxon>
        <taxon>Meloidogynidae</taxon>
        <taxon>Meloidogyninae</taxon>
        <taxon>Meloidogyne</taxon>
    </lineage>
</organism>
<sequence length="84" mass="9660">MFLLHSTPFSHSPLISLRLSLNYLSLSSPMYYSSPFIPLAIKFFLENKTYLFCSKFQGLSNKLLCADCILFLLQQKSSHNHLIT</sequence>
<keyword evidence="2" id="KW-1185">Reference proteome</keyword>
<proteinExistence type="predicted"/>
<comment type="caution">
    <text evidence="1">The sequence shown here is derived from an EMBL/GenBank/DDBJ whole genome shotgun (WGS) entry which is preliminary data.</text>
</comment>